<sequence>MLTNKQGGRGKVSLKRIVGFILLAIAACCAGYVFGATLNIYLPDAILLKTLIFVSTLSSGIYLMIKNRRYASYVL</sequence>
<keyword evidence="1" id="KW-0812">Transmembrane</keyword>
<dbReference type="AlphaFoldDB" id="A0A6H1ZZP9"/>
<keyword evidence="1" id="KW-0472">Membrane</keyword>
<proteinExistence type="predicted"/>
<evidence type="ECO:0000313" key="2">
    <source>
        <dbReference type="EMBL" id="QJA52932.1"/>
    </source>
</evidence>
<organism evidence="2">
    <name type="scientific">viral metagenome</name>
    <dbReference type="NCBI Taxonomy" id="1070528"/>
    <lineage>
        <taxon>unclassified sequences</taxon>
        <taxon>metagenomes</taxon>
        <taxon>organismal metagenomes</taxon>
    </lineage>
</organism>
<evidence type="ECO:0000256" key="1">
    <source>
        <dbReference type="SAM" id="Phobius"/>
    </source>
</evidence>
<reference evidence="2" key="1">
    <citation type="submission" date="2020-03" db="EMBL/GenBank/DDBJ databases">
        <title>The deep terrestrial virosphere.</title>
        <authorList>
            <person name="Holmfeldt K."/>
            <person name="Nilsson E."/>
            <person name="Simone D."/>
            <person name="Lopez-Fernandez M."/>
            <person name="Wu X."/>
            <person name="de Brujin I."/>
            <person name="Lundin D."/>
            <person name="Andersson A."/>
            <person name="Bertilsson S."/>
            <person name="Dopson M."/>
        </authorList>
    </citation>
    <scope>NUCLEOTIDE SEQUENCE</scope>
    <source>
        <strain evidence="2">TM448A03084</strain>
    </source>
</reference>
<gene>
    <name evidence="2" type="ORF">TM448A03084_0005</name>
</gene>
<dbReference type="PROSITE" id="PS51257">
    <property type="entry name" value="PROKAR_LIPOPROTEIN"/>
    <property type="match status" value="1"/>
</dbReference>
<protein>
    <submittedName>
        <fullName evidence="2">Uncharacterized protein</fullName>
    </submittedName>
</protein>
<keyword evidence="1" id="KW-1133">Transmembrane helix</keyword>
<feature type="transmembrane region" description="Helical" evidence="1">
    <location>
        <begin position="20"/>
        <end position="40"/>
    </location>
</feature>
<feature type="transmembrane region" description="Helical" evidence="1">
    <location>
        <begin position="46"/>
        <end position="65"/>
    </location>
</feature>
<name>A0A6H1ZZP9_9ZZZZ</name>
<dbReference type="EMBL" id="MT144379">
    <property type="protein sequence ID" value="QJA52932.1"/>
    <property type="molecule type" value="Genomic_DNA"/>
</dbReference>
<accession>A0A6H1ZZP9</accession>